<sequence length="217" mass="25602">MKRSRHQRYDVFKSELVKKAQFSPIFELPQLEPVHFKPAHAIPFEKIYSKATSKNWLHFYTHDHIFECVWNNPKRYLPIFKRIAGVITPDFSVYREMPLAMQIWNTYRNRALAFWLQREGVPIIPNVRWGDERTYAFAFEGLPKGGTVAVSTNGLLRNKQYREYFKQGLAVMIETLQPQTIVNYSRMTDDIFGPYRNDGPELIEVPYYAFSVRKEAA</sequence>
<evidence type="ECO:0000313" key="2">
    <source>
        <dbReference type="Proteomes" id="UP000539075"/>
    </source>
</evidence>
<dbReference type="Proteomes" id="UP000539075">
    <property type="component" value="Unassembled WGS sequence"/>
</dbReference>
<accession>A0A7W8FEW3</accession>
<keyword evidence="2" id="KW-1185">Reference proteome</keyword>
<organism evidence="1 2">
    <name type="scientific">Desulfovibrio intestinalis</name>
    <dbReference type="NCBI Taxonomy" id="58621"/>
    <lineage>
        <taxon>Bacteria</taxon>
        <taxon>Pseudomonadati</taxon>
        <taxon>Thermodesulfobacteriota</taxon>
        <taxon>Desulfovibrionia</taxon>
        <taxon>Desulfovibrionales</taxon>
        <taxon>Desulfovibrionaceae</taxon>
        <taxon>Desulfovibrio</taxon>
    </lineage>
</organism>
<proteinExistence type="predicted"/>
<dbReference type="InterPro" id="IPR025530">
    <property type="entry name" value="DUF4417"/>
</dbReference>
<dbReference type="Pfam" id="PF14386">
    <property type="entry name" value="DUF4417"/>
    <property type="match status" value="1"/>
</dbReference>
<name>A0A7W8FEW3_9BACT</name>
<evidence type="ECO:0008006" key="3">
    <source>
        <dbReference type="Google" id="ProtNLM"/>
    </source>
</evidence>
<dbReference type="AlphaFoldDB" id="A0A7W8FEW3"/>
<evidence type="ECO:0000313" key="1">
    <source>
        <dbReference type="EMBL" id="MBB5143238.1"/>
    </source>
</evidence>
<reference evidence="1 2" key="1">
    <citation type="submission" date="2020-08" db="EMBL/GenBank/DDBJ databases">
        <title>Genomic Encyclopedia of Type Strains, Phase IV (KMG-IV): sequencing the most valuable type-strain genomes for metagenomic binning, comparative biology and taxonomic classification.</title>
        <authorList>
            <person name="Goeker M."/>
        </authorList>
    </citation>
    <scope>NUCLEOTIDE SEQUENCE [LARGE SCALE GENOMIC DNA]</scope>
    <source>
        <strain evidence="1 2">DSM 11275</strain>
    </source>
</reference>
<comment type="caution">
    <text evidence="1">The sequence shown here is derived from an EMBL/GenBank/DDBJ whole genome shotgun (WGS) entry which is preliminary data.</text>
</comment>
<dbReference type="EMBL" id="JACHGO010000003">
    <property type="protein sequence ID" value="MBB5143238.1"/>
    <property type="molecule type" value="Genomic_DNA"/>
</dbReference>
<gene>
    <name evidence="1" type="ORF">HNQ38_001326</name>
</gene>
<dbReference type="RefSeq" id="WP_183718577.1">
    <property type="nucleotide sequence ID" value="NZ_JACHGO010000003.1"/>
</dbReference>
<protein>
    <recommendedName>
        <fullName evidence="3">DUF4417 domain-containing protein</fullName>
    </recommendedName>
</protein>